<protein>
    <submittedName>
        <fullName evidence="2">Siderophore-iron reductase FhuF</fullName>
    </submittedName>
</protein>
<reference evidence="3" key="1">
    <citation type="submission" date="2018-02" db="EMBL/GenBank/DDBJ databases">
        <title>Glaesserella australis sp. nov., isolated from the lungs of pigs.</title>
        <authorList>
            <person name="Turni C."/>
            <person name="Christensen H."/>
        </authorList>
    </citation>
    <scope>NUCLEOTIDE SEQUENCE [LARGE SCALE GENOMIC DNA]</scope>
    <source>
        <strain evidence="3">HS4635</strain>
    </source>
</reference>
<name>A0A328C0X5_9PAST</name>
<proteinExistence type="predicted"/>
<gene>
    <name evidence="2" type="primary">fhuF</name>
    <name evidence="2" type="ORF">C5N92_05485</name>
</gene>
<keyword evidence="3" id="KW-1185">Reference proteome</keyword>
<evidence type="ECO:0000259" key="1">
    <source>
        <dbReference type="Pfam" id="PF06276"/>
    </source>
</evidence>
<comment type="caution">
    <text evidence="2">The sequence shown here is derived from an EMBL/GenBank/DDBJ whole genome shotgun (WGS) entry which is preliminary data.</text>
</comment>
<sequence>MNLLFNCLELNQLRQNLFSDRLKHCRNLLTFVEKPDKISNAMFFQQLYHSALPASFSAVLAEPQKATLSMWQRYWLNGFIMHWVWLLHKYHLHLVLSEQGTALDLTTSGKIRGFLVNLSYTPVRQAKTNAEKLKAYQQLKQFLSPIFNRLTAVSRLNEAVFWHNCANLIEFSLKELEADGVEINETYRQLLLEKKWNDYEWSPFYNTVEYIPFPDLPFPQPVRLRKVCCHAHLDSKNDYCGNCPKLKKISKEELAELVRKWG</sequence>
<dbReference type="NCBIfam" id="TIGR03951">
    <property type="entry name" value="Fe_III_red_FhuF"/>
    <property type="match status" value="1"/>
</dbReference>
<dbReference type="InterPro" id="IPR008090">
    <property type="entry name" value="Fe_iron_reduct"/>
</dbReference>
<feature type="domain" description="Aerobactin siderophore biosynthesis IucA/IucC-like C-terminal" evidence="1">
    <location>
        <begin position="69"/>
        <end position="200"/>
    </location>
</feature>
<dbReference type="Pfam" id="PF06276">
    <property type="entry name" value="FhuF"/>
    <property type="match status" value="1"/>
</dbReference>
<evidence type="ECO:0000313" key="3">
    <source>
        <dbReference type="Proteomes" id="UP000248689"/>
    </source>
</evidence>
<dbReference type="EMBL" id="PTPX01000011">
    <property type="protein sequence ID" value="RAL18932.1"/>
    <property type="molecule type" value="Genomic_DNA"/>
</dbReference>
<evidence type="ECO:0000313" key="2">
    <source>
        <dbReference type="EMBL" id="RAL18932.1"/>
    </source>
</evidence>
<dbReference type="GO" id="GO:0003824">
    <property type="term" value="F:catalytic activity"/>
    <property type="evidence" value="ECO:0007669"/>
    <property type="project" value="UniProtKB-ARBA"/>
</dbReference>
<dbReference type="AlphaFoldDB" id="A0A328C0X5"/>
<dbReference type="InterPro" id="IPR022770">
    <property type="entry name" value="IucA/IucC-like_C"/>
</dbReference>
<organism evidence="2 3">
    <name type="scientific">Glaesserella australis</name>
    <dbReference type="NCBI Taxonomy" id="2094024"/>
    <lineage>
        <taxon>Bacteria</taxon>
        <taxon>Pseudomonadati</taxon>
        <taxon>Pseudomonadota</taxon>
        <taxon>Gammaproteobacteria</taxon>
        <taxon>Pasteurellales</taxon>
        <taxon>Pasteurellaceae</taxon>
        <taxon>Glaesserella</taxon>
    </lineage>
</organism>
<dbReference type="RefSeq" id="WP_111749854.1">
    <property type="nucleotide sequence ID" value="NZ_PTPX01000011.1"/>
</dbReference>
<dbReference type="Proteomes" id="UP000248689">
    <property type="component" value="Unassembled WGS sequence"/>
</dbReference>
<accession>A0A328C0X5</accession>
<dbReference type="OrthoDB" id="8993954at2"/>